<dbReference type="Proteomes" id="UP000176629">
    <property type="component" value="Unassembled WGS sequence"/>
</dbReference>
<feature type="domain" description="Fido" evidence="3">
    <location>
        <begin position="210"/>
        <end position="343"/>
    </location>
</feature>
<dbReference type="InterPro" id="IPR040198">
    <property type="entry name" value="Fido_containing"/>
</dbReference>
<dbReference type="InterPro" id="IPR036390">
    <property type="entry name" value="WH_DNA-bd_sf"/>
</dbReference>
<evidence type="ECO:0000313" key="5">
    <source>
        <dbReference type="Proteomes" id="UP000176629"/>
    </source>
</evidence>
<dbReference type="STRING" id="1801773.A3A03_02825"/>
<dbReference type="PROSITE" id="PS51459">
    <property type="entry name" value="FIDO"/>
    <property type="match status" value="1"/>
</dbReference>
<keyword evidence="1" id="KW-0547">Nucleotide-binding</keyword>
<dbReference type="InterPro" id="IPR036597">
    <property type="entry name" value="Fido-like_dom_sf"/>
</dbReference>
<dbReference type="SUPFAM" id="SSF46785">
    <property type="entry name" value="Winged helix' DNA-binding domain"/>
    <property type="match status" value="1"/>
</dbReference>
<proteinExistence type="predicted"/>
<name>A0A1F6XK08_9BACT</name>
<dbReference type="InterPro" id="IPR003812">
    <property type="entry name" value="Fido"/>
</dbReference>
<dbReference type="PANTHER" id="PTHR13504:SF38">
    <property type="entry name" value="FIDO DOMAIN-CONTAINING PROTEIN"/>
    <property type="match status" value="1"/>
</dbReference>
<reference evidence="4 5" key="1">
    <citation type="journal article" date="2016" name="Nat. Commun.">
        <title>Thousands of microbial genomes shed light on interconnected biogeochemical processes in an aquifer system.</title>
        <authorList>
            <person name="Anantharaman K."/>
            <person name="Brown C.T."/>
            <person name="Hug L.A."/>
            <person name="Sharon I."/>
            <person name="Castelle C.J."/>
            <person name="Probst A.J."/>
            <person name="Thomas B.C."/>
            <person name="Singh A."/>
            <person name="Wilkins M.J."/>
            <person name="Karaoz U."/>
            <person name="Brodie E.L."/>
            <person name="Williams K.H."/>
            <person name="Hubbard S.S."/>
            <person name="Banfield J.F."/>
        </authorList>
    </citation>
    <scope>NUCLEOTIDE SEQUENCE [LARGE SCALE GENOMIC DNA]</scope>
</reference>
<gene>
    <name evidence="4" type="ORF">A3A03_02825</name>
</gene>
<evidence type="ECO:0000256" key="1">
    <source>
        <dbReference type="PIRSR" id="PIRSR640198-2"/>
    </source>
</evidence>
<feature type="binding site" evidence="1">
    <location>
        <begin position="289"/>
        <end position="296"/>
    </location>
    <ligand>
        <name>ATP</name>
        <dbReference type="ChEBI" id="CHEBI:30616"/>
    </ligand>
</feature>
<evidence type="ECO:0000313" key="4">
    <source>
        <dbReference type="EMBL" id="OGI94465.1"/>
    </source>
</evidence>
<evidence type="ECO:0000259" key="3">
    <source>
        <dbReference type="PROSITE" id="PS51459"/>
    </source>
</evidence>
<organism evidence="4 5">
    <name type="scientific">Candidatus Nomurabacteria bacterium RIFCSPLOWO2_01_FULL_40_18</name>
    <dbReference type="NCBI Taxonomy" id="1801773"/>
    <lineage>
        <taxon>Bacteria</taxon>
        <taxon>Candidatus Nomuraibacteriota</taxon>
    </lineage>
</organism>
<comment type="caution">
    <text evidence="4">The sequence shown here is derived from an EMBL/GenBank/DDBJ whole genome shotgun (WGS) entry which is preliminary data.</text>
</comment>
<dbReference type="EMBL" id="MFUX01000023">
    <property type="protein sequence ID" value="OGI94465.1"/>
    <property type="molecule type" value="Genomic_DNA"/>
</dbReference>
<keyword evidence="1" id="KW-0067">ATP-binding</keyword>
<dbReference type="InterPro" id="IPR036388">
    <property type="entry name" value="WH-like_DNA-bd_sf"/>
</dbReference>
<dbReference type="GO" id="GO:0005524">
    <property type="term" value="F:ATP binding"/>
    <property type="evidence" value="ECO:0007669"/>
    <property type="project" value="UniProtKB-KW"/>
</dbReference>
<sequence>MNDTNILQLNIRQTEILEKIQPKKLVSSSEVFKLLDSGVSLVTVKRDLEYLVGLKYLERKGKGRSTSYEKTTLGVLFSPIDPSKYNKTEPDMRSGRGDFNFSLFDEFPKNLFSVKEKEMLDVTTGRYREKIKSVSPVGQMKELERFVIELSWKSSKIEGNTYTLLDTERLLREGIPAEGHTPDETAMIINHKKAFSFILENIKEMRTNGITVPFIEKVHELLVADLKVKRGLRSGLVGIIGTKYKPLDNKYQIKEALEGLCTAVNRMEGVFTKAFAVLVGISYIQPFEDGNKRAARLLCNAVLLSSNYAPLSYRSVDEINYRESILVFYEMNSLVPMKKIFIEQYLFSAQNYLVNAP</sequence>
<dbReference type="PANTHER" id="PTHR13504">
    <property type="entry name" value="FIDO DOMAIN-CONTAINING PROTEIN DDB_G0283145"/>
    <property type="match status" value="1"/>
</dbReference>
<dbReference type="Pfam" id="PF02661">
    <property type="entry name" value="Fic"/>
    <property type="match status" value="1"/>
</dbReference>
<evidence type="ECO:0000256" key="2">
    <source>
        <dbReference type="PIRSR" id="PIRSR640198-3"/>
    </source>
</evidence>
<dbReference type="AlphaFoldDB" id="A0A1F6XK08"/>
<accession>A0A1F6XK08</accession>
<dbReference type="Gene3D" id="1.10.3290.10">
    <property type="entry name" value="Fido-like domain"/>
    <property type="match status" value="1"/>
</dbReference>
<dbReference type="SUPFAM" id="SSF140931">
    <property type="entry name" value="Fic-like"/>
    <property type="match status" value="1"/>
</dbReference>
<protein>
    <recommendedName>
        <fullName evidence="3">Fido domain-containing protein</fullName>
    </recommendedName>
</protein>
<feature type="site" description="Important for autoinhibition of adenylyltransferase activity" evidence="2">
    <location>
        <position position="158"/>
    </location>
</feature>
<dbReference type="Gene3D" id="1.10.10.10">
    <property type="entry name" value="Winged helix-like DNA-binding domain superfamily/Winged helix DNA-binding domain"/>
    <property type="match status" value="1"/>
</dbReference>